<evidence type="ECO:0000259" key="5">
    <source>
        <dbReference type="PROSITE" id="PS50111"/>
    </source>
</evidence>
<dbReference type="GO" id="GO:0005886">
    <property type="term" value="C:plasma membrane"/>
    <property type="evidence" value="ECO:0007669"/>
    <property type="project" value="TreeGrafter"/>
</dbReference>
<proteinExistence type="inferred from homology"/>
<dbReference type="RefSeq" id="WP_082754409.1">
    <property type="nucleotide sequence ID" value="NZ_CP014223.1"/>
</dbReference>
<dbReference type="InterPro" id="IPR051310">
    <property type="entry name" value="MCP_chemotaxis"/>
</dbReference>
<dbReference type="Proteomes" id="UP000184204">
    <property type="component" value="Unassembled WGS sequence"/>
</dbReference>
<dbReference type="GO" id="GO:0007165">
    <property type="term" value="P:signal transduction"/>
    <property type="evidence" value="ECO:0007669"/>
    <property type="project" value="UniProtKB-KW"/>
</dbReference>
<evidence type="ECO:0000313" key="9">
    <source>
        <dbReference type="Proteomes" id="UP000184204"/>
    </source>
</evidence>
<dbReference type="InterPro" id="IPR004089">
    <property type="entry name" value="MCPsignal_dom"/>
</dbReference>
<feature type="transmembrane region" description="Helical" evidence="4">
    <location>
        <begin position="20"/>
        <end position="40"/>
    </location>
</feature>
<reference evidence="7" key="4">
    <citation type="submission" date="2016-11" db="EMBL/GenBank/DDBJ databases">
        <authorList>
            <person name="Varghese N."/>
            <person name="Submissions S."/>
        </authorList>
    </citation>
    <scope>NUCLEOTIDE SEQUENCE</scope>
    <source>
        <strain evidence="7">DSM 1682</strain>
    </source>
</reference>
<dbReference type="InterPro" id="IPR024478">
    <property type="entry name" value="HlyB_4HB_MCP"/>
</dbReference>
<reference evidence="9" key="3">
    <citation type="submission" date="2016-11" db="EMBL/GenBank/DDBJ databases">
        <authorList>
            <person name="Jaros S."/>
            <person name="Januszkiewicz K."/>
            <person name="Wedrychowicz H."/>
        </authorList>
    </citation>
    <scope>NUCLEOTIDE SEQUENCE [LARGE SCALE GENOMIC DNA]</scope>
    <source>
        <strain evidence="9">DSM 1682</strain>
    </source>
</reference>
<dbReference type="GO" id="GO:0004888">
    <property type="term" value="F:transmembrane signaling receptor activity"/>
    <property type="evidence" value="ECO:0007669"/>
    <property type="project" value="TreeGrafter"/>
</dbReference>
<comment type="similarity">
    <text evidence="2">Belongs to the methyl-accepting chemotaxis (MCP) protein family.</text>
</comment>
<keyword evidence="8" id="KW-1185">Reference proteome</keyword>
<protein>
    <submittedName>
        <fullName evidence="6 7">Methyl-accepting chemotaxis protein</fullName>
    </submittedName>
</protein>
<dbReference type="EMBL" id="FQUA01000004">
    <property type="protein sequence ID" value="SHE62056.1"/>
    <property type="molecule type" value="Genomic_DNA"/>
</dbReference>
<dbReference type="SUPFAM" id="SSF58104">
    <property type="entry name" value="Methyl-accepting chemotaxis protein (MCP) signaling domain"/>
    <property type="match status" value="1"/>
</dbReference>
<feature type="transmembrane region" description="Helical" evidence="4">
    <location>
        <begin position="186"/>
        <end position="207"/>
    </location>
</feature>
<dbReference type="OrthoDB" id="9814363at2"/>
<dbReference type="PANTHER" id="PTHR43531:SF11">
    <property type="entry name" value="METHYL-ACCEPTING CHEMOTAXIS PROTEIN 3"/>
    <property type="match status" value="1"/>
</dbReference>
<keyword evidence="4" id="KW-0812">Transmembrane</keyword>
<evidence type="ECO:0000256" key="1">
    <source>
        <dbReference type="ARBA" id="ARBA00022500"/>
    </source>
</evidence>
<feature type="domain" description="Methyl-accepting transducer" evidence="5">
    <location>
        <begin position="317"/>
        <end position="546"/>
    </location>
</feature>
<keyword evidence="4" id="KW-1133">Transmembrane helix</keyword>
<dbReference type="PANTHER" id="PTHR43531">
    <property type="entry name" value="PROTEIN ICFG"/>
    <property type="match status" value="1"/>
</dbReference>
<gene>
    <name evidence="6" type="primary">tap_5</name>
    <name evidence="6" type="ORF">CPRO_14490</name>
    <name evidence="7" type="ORF">SAMN02745151_01260</name>
</gene>
<dbReference type="KEGG" id="cpro:CPRO_14490"/>
<dbReference type="AlphaFoldDB" id="A0A0X1U7Y9"/>
<keyword evidence="1" id="KW-0145">Chemotaxis</keyword>
<evidence type="ECO:0000256" key="3">
    <source>
        <dbReference type="PROSITE-ProRule" id="PRU00284"/>
    </source>
</evidence>
<evidence type="ECO:0000256" key="4">
    <source>
        <dbReference type="SAM" id="Phobius"/>
    </source>
</evidence>
<dbReference type="Gene3D" id="6.10.340.10">
    <property type="match status" value="1"/>
</dbReference>
<organism evidence="7 9">
    <name type="scientific">Anaerotignum propionicum DSM 1682</name>
    <dbReference type="NCBI Taxonomy" id="991789"/>
    <lineage>
        <taxon>Bacteria</taxon>
        <taxon>Bacillati</taxon>
        <taxon>Bacillota</taxon>
        <taxon>Clostridia</taxon>
        <taxon>Lachnospirales</taxon>
        <taxon>Anaerotignaceae</taxon>
        <taxon>Anaerotignum</taxon>
    </lineage>
</organism>
<keyword evidence="4" id="KW-0472">Membrane</keyword>
<keyword evidence="3" id="KW-0807">Transducer</keyword>
<evidence type="ECO:0000256" key="2">
    <source>
        <dbReference type="ARBA" id="ARBA00029447"/>
    </source>
</evidence>
<dbReference type="EMBL" id="CP014223">
    <property type="protein sequence ID" value="AMJ41042.1"/>
    <property type="molecule type" value="Genomic_DNA"/>
</dbReference>
<reference evidence="6 8" key="1">
    <citation type="journal article" date="2016" name="Genome Announc.">
        <title>Complete Genome Sequence of the Amino Acid-Fermenting Clostridium propionicum X2 (DSM 1682).</title>
        <authorList>
            <person name="Poehlein A."/>
            <person name="Schlien K."/>
            <person name="Chowdhury N.P."/>
            <person name="Gottschalk G."/>
            <person name="Buckel W."/>
            <person name="Daniel R."/>
        </authorList>
    </citation>
    <scope>NUCLEOTIDE SEQUENCE [LARGE SCALE GENOMIC DNA]</scope>
    <source>
        <strain evidence="6 8">X2</strain>
    </source>
</reference>
<evidence type="ECO:0000313" key="8">
    <source>
        <dbReference type="Proteomes" id="UP000068026"/>
    </source>
</evidence>
<dbReference type="Gene3D" id="1.10.287.950">
    <property type="entry name" value="Methyl-accepting chemotaxis protein"/>
    <property type="match status" value="1"/>
</dbReference>
<dbReference type="Proteomes" id="UP000068026">
    <property type="component" value="Chromosome"/>
</dbReference>
<evidence type="ECO:0000313" key="6">
    <source>
        <dbReference type="EMBL" id="AMJ41042.1"/>
    </source>
</evidence>
<dbReference type="SMART" id="SM00283">
    <property type="entry name" value="MA"/>
    <property type="match status" value="1"/>
</dbReference>
<evidence type="ECO:0000313" key="7">
    <source>
        <dbReference type="EMBL" id="SHE62056.1"/>
    </source>
</evidence>
<dbReference type="GO" id="GO:0006935">
    <property type="term" value="P:chemotaxis"/>
    <property type="evidence" value="ECO:0007669"/>
    <property type="project" value="UniProtKB-KW"/>
</dbReference>
<name>A0A0X1U7Y9_ANAPI</name>
<sequence>MKQWFENLKISGKLRTGFLLTSFLGVIIGIVGIISMIGMIRGQQKTYDETTMGMVHSLEAESSFKDLRRSIVYLYVYYDTEKEIRCQQISSDLENTQGHLDSYAATISNSQDQQNYDATRGAFEAYKNVADEILKVARAGETKENLLTLIEKAASSSQNASDAFGSLSKYNDTMAKEKLAKDKSMAWIELIIMLAVMIVSFIISQFLSKYIADSIGKPMQKFATIASMVAVGDLGVKKVAGEDGIKWALRQDEVGEFARAFDQLVLSTDEQAQKTRVIADGDLTTTITIRSDQDVLGKALTDLVEKLHTLISSVSITAEQVGIGAGQVSDGAQALASGATEQAATIEELTASAVSVTEQAVQNSYSVQKAGDYVLQAAQGVSSGNQYMDKLNNAMQEIGQSSQEISKITKLVEDIAFQTNILALNAAVEAARAGNAGKGFAVVADEVRNLAAKSAEAAKQTSHLIEKSVSIVSEGEQLAEDTRKLLASVGEKTNMVVTSIKEIETASTEQTMAIEQINQGLSQVSAVVQTNAATAEESSASSEELAAQAQVLQQEIGKFKLRNDTESYKMFGRDRSAFGEQRLGGDSYFNETDHYEKY</sequence>
<dbReference type="Pfam" id="PF12729">
    <property type="entry name" value="4HB_MCP_1"/>
    <property type="match status" value="1"/>
</dbReference>
<dbReference type="Pfam" id="PF00015">
    <property type="entry name" value="MCPsignal"/>
    <property type="match status" value="1"/>
</dbReference>
<accession>A0A0X1U7Y9</accession>
<dbReference type="CDD" id="cd11386">
    <property type="entry name" value="MCP_signal"/>
    <property type="match status" value="1"/>
</dbReference>
<dbReference type="PROSITE" id="PS50111">
    <property type="entry name" value="CHEMOTAXIS_TRANSDUC_2"/>
    <property type="match status" value="1"/>
</dbReference>
<reference evidence="8" key="2">
    <citation type="submission" date="2016-01" db="EMBL/GenBank/DDBJ databases">
        <authorList>
            <person name="Poehlein A."/>
            <person name="Schlien K."/>
            <person name="Gottschalk G."/>
            <person name="Buckel W."/>
            <person name="Daniel R."/>
        </authorList>
    </citation>
    <scope>NUCLEOTIDE SEQUENCE [LARGE SCALE GENOMIC DNA]</scope>
    <source>
        <strain evidence="8">X2</strain>
    </source>
</reference>